<feature type="compositionally biased region" description="Basic and acidic residues" evidence="1">
    <location>
        <begin position="41"/>
        <end position="65"/>
    </location>
</feature>
<name>A0AAU7W115_9MICO</name>
<feature type="region of interest" description="Disordered" evidence="1">
    <location>
        <begin position="1"/>
        <end position="65"/>
    </location>
</feature>
<accession>A0AAU7W115</accession>
<sequence length="65" mass="7097">MPPIEGFAVSDHNDHSSHEHIPGPGEATIPELEDDETIAPRPEEEIADALRAKPDLEDHSGHHSD</sequence>
<organism evidence="2">
    <name type="scientific">Microbacterium sp. A8/3-1</name>
    <dbReference type="NCBI Taxonomy" id="3160749"/>
    <lineage>
        <taxon>Bacteria</taxon>
        <taxon>Bacillati</taxon>
        <taxon>Actinomycetota</taxon>
        <taxon>Actinomycetes</taxon>
        <taxon>Micrococcales</taxon>
        <taxon>Microbacteriaceae</taxon>
        <taxon>Microbacterium</taxon>
    </lineage>
</organism>
<feature type="compositionally biased region" description="Basic and acidic residues" evidence="1">
    <location>
        <begin position="11"/>
        <end position="21"/>
    </location>
</feature>
<proteinExistence type="predicted"/>
<evidence type="ECO:0000313" key="2">
    <source>
        <dbReference type="EMBL" id="XBX79822.1"/>
    </source>
</evidence>
<dbReference type="EMBL" id="CP158357">
    <property type="protein sequence ID" value="XBX79822.1"/>
    <property type="molecule type" value="Genomic_DNA"/>
</dbReference>
<protein>
    <submittedName>
        <fullName evidence="2">Uncharacterized protein</fullName>
    </submittedName>
</protein>
<gene>
    <name evidence="2" type="ORF">ABS642_06975</name>
</gene>
<reference evidence="2" key="1">
    <citation type="submission" date="2024-06" db="EMBL/GenBank/DDBJ databases">
        <title>Draft genome sequence of Microbacterium sp. strain A8/3-1, isolated from Oxytropis tragacanthoides Fisch. ex DC. Root nodules in the Altai region of Russia.</title>
        <authorList>
            <person name="Sazanova A."/>
            <person name="Guro P."/>
            <person name="Kuznetsova I."/>
            <person name="Belimov A."/>
            <person name="Safronova V."/>
        </authorList>
    </citation>
    <scope>NUCLEOTIDE SEQUENCE</scope>
    <source>
        <strain evidence="2">A8/3-1</strain>
    </source>
</reference>
<evidence type="ECO:0000256" key="1">
    <source>
        <dbReference type="SAM" id="MobiDB-lite"/>
    </source>
</evidence>
<dbReference type="RefSeq" id="WP_350352748.1">
    <property type="nucleotide sequence ID" value="NZ_CP158357.1"/>
</dbReference>
<dbReference type="AlphaFoldDB" id="A0AAU7W115"/>